<evidence type="ECO:0000256" key="1">
    <source>
        <dbReference type="SAM" id="SignalP"/>
    </source>
</evidence>
<feature type="signal peptide" evidence="1">
    <location>
        <begin position="1"/>
        <end position="18"/>
    </location>
</feature>
<accession>A0A5D4XEM6</accession>
<organism evidence="2 3">
    <name type="scientific">Luteimonas viscosa</name>
    <dbReference type="NCBI Taxonomy" id="1132694"/>
    <lineage>
        <taxon>Bacteria</taxon>
        <taxon>Pseudomonadati</taxon>
        <taxon>Pseudomonadota</taxon>
        <taxon>Gammaproteobacteria</taxon>
        <taxon>Lysobacterales</taxon>
        <taxon>Lysobacteraceae</taxon>
        <taxon>Luteimonas</taxon>
    </lineage>
</organism>
<protein>
    <recommendedName>
        <fullName evidence="4">Secreted protein</fullName>
    </recommendedName>
</protein>
<keyword evidence="1" id="KW-0732">Signal</keyword>
<evidence type="ECO:0000313" key="3">
    <source>
        <dbReference type="Proteomes" id="UP000324973"/>
    </source>
</evidence>
<reference evidence="2 3" key="1">
    <citation type="submission" date="2019-08" db="EMBL/GenBank/DDBJ databases">
        <title>Luteimonas viscosus sp. nov., isolated from soil of a sunflower field.</title>
        <authorList>
            <person name="Jianli Z."/>
            <person name="Ying Z."/>
        </authorList>
    </citation>
    <scope>NUCLEOTIDE SEQUENCE [LARGE SCALE GENOMIC DNA]</scope>
    <source>
        <strain evidence="2 3">XBU10</strain>
    </source>
</reference>
<name>A0A5D4XEM6_9GAMM</name>
<proteinExistence type="predicted"/>
<comment type="caution">
    <text evidence="2">The sequence shown here is derived from an EMBL/GenBank/DDBJ whole genome shotgun (WGS) entry which is preliminary data.</text>
</comment>
<dbReference type="EMBL" id="VTFT01000003">
    <property type="protein sequence ID" value="TYT23126.1"/>
    <property type="molecule type" value="Genomic_DNA"/>
</dbReference>
<keyword evidence="3" id="KW-1185">Reference proteome</keyword>
<evidence type="ECO:0000313" key="2">
    <source>
        <dbReference type="EMBL" id="TYT23126.1"/>
    </source>
</evidence>
<dbReference type="AlphaFoldDB" id="A0A5D4XEM6"/>
<dbReference type="Proteomes" id="UP000324973">
    <property type="component" value="Unassembled WGS sequence"/>
</dbReference>
<feature type="chain" id="PRO_5022696101" description="Secreted protein" evidence="1">
    <location>
        <begin position="19"/>
        <end position="126"/>
    </location>
</feature>
<sequence>MRLRSVMFALCLVLGASACAPRATSVPSGTPGDPAPPVTSPALPATPGVPDASCRIAGDCAVKNVGNCCGYFPACVNKDSPIDPDAVRAQCERSGMSSVCGWKDIQACDCVQGRCQAVDGPIRVDR</sequence>
<dbReference type="OrthoDB" id="5959317at2"/>
<evidence type="ECO:0008006" key="4">
    <source>
        <dbReference type="Google" id="ProtNLM"/>
    </source>
</evidence>
<dbReference type="PROSITE" id="PS51257">
    <property type="entry name" value="PROKAR_LIPOPROTEIN"/>
    <property type="match status" value="1"/>
</dbReference>
<gene>
    <name evidence="2" type="ORF">FZO89_17970</name>
</gene>